<gene>
    <name evidence="1" type="ORF">HPB47_007116</name>
</gene>
<organism evidence="1 2">
    <name type="scientific">Ixodes persulcatus</name>
    <name type="common">Taiga tick</name>
    <dbReference type="NCBI Taxonomy" id="34615"/>
    <lineage>
        <taxon>Eukaryota</taxon>
        <taxon>Metazoa</taxon>
        <taxon>Ecdysozoa</taxon>
        <taxon>Arthropoda</taxon>
        <taxon>Chelicerata</taxon>
        <taxon>Arachnida</taxon>
        <taxon>Acari</taxon>
        <taxon>Parasitiformes</taxon>
        <taxon>Ixodida</taxon>
        <taxon>Ixodoidea</taxon>
        <taxon>Ixodidae</taxon>
        <taxon>Ixodinae</taxon>
        <taxon>Ixodes</taxon>
    </lineage>
</organism>
<evidence type="ECO:0000313" key="1">
    <source>
        <dbReference type="EMBL" id="KAG0415718.1"/>
    </source>
</evidence>
<evidence type="ECO:0000313" key="2">
    <source>
        <dbReference type="Proteomes" id="UP000805193"/>
    </source>
</evidence>
<feature type="non-terminal residue" evidence="1">
    <location>
        <position position="51"/>
    </location>
</feature>
<keyword evidence="2" id="KW-1185">Reference proteome</keyword>
<dbReference type="Proteomes" id="UP000805193">
    <property type="component" value="Unassembled WGS sequence"/>
</dbReference>
<sequence>MTSMEADPPMDDLELAVEKDTTSSATLTVSRTARGGTVPGAAKTKKGEARG</sequence>
<proteinExistence type="predicted"/>
<accession>A0AC60P9B2</accession>
<dbReference type="EMBL" id="JABSTQ010011039">
    <property type="protein sequence ID" value="KAG0415718.1"/>
    <property type="molecule type" value="Genomic_DNA"/>
</dbReference>
<reference evidence="1 2" key="1">
    <citation type="journal article" date="2020" name="Cell">
        <title>Large-Scale Comparative Analyses of Tick Genomes Elucidate Their Genetic Diversity and Vector Capacities.</title>
        <authorList>
            <consortium name="Tick Genome and Microbiome Consortium (TIGMIC)"/>
            <person name="Jia N."/>
            <person name="Wang J."/>
            <person name="Shi W."/>
            <person name="Du L."/>
            <person name="Sun Y."/>
            <person name="Zhan W."/>
            <person name="Jiang J.F."/>
            <person name="Wang Q."/>
            <person name="Zhang B."/>
            <person name="Ji P."/>
            <person name="Bell-Sakyi L."/>
            <person name="Cui X.M."/>
            <person name="Yuan T.T."/>
            <person name="Jiang B.G."/>
            <person name="Yang W.F."/>
            <person name="Lam T.T."/>
            <person name="Chang Q.C."/>
            <person name="Ding S.J."/>
            <person name="Wang X.J."/>
            <person name="Zhu J.G."/>
            <person name="Ruan X.D."/>
            <person name="Zhao L."/>
            <person name="Wei J.T."/>
            <person name="Ye R.Z."/>
            <person name="Que T.C."/>
            <person name="Du C.H."/>
            <person name="Zhou Y.H."/>
            <person name="Cheng J.X."/>
            <person name="Dai P.F."/>
            <person name="Guo W.B."/>
            <person name="Han X.H."/>
            <person name="Huang E.J."/>
            <person name="Li L.F."/>
            <person name="Wei W."/>
            <person name="Gao Y.C."/>
            <person name="Liu J.Z."/>
            <person name="Shao H.Z."/>
            <person name="Wang X."/>
            <person name="Wang C.C."/>
            <person name="Yang T.C."/>
            <person name="Huo Q.B."/>
            <person name="Li W."/>
            <person name="Chen H.Y."/>
            <person name="Chen S.E."/>
            <person name="Zhou L.G."/>
            <person name="Ni X.B."/>
            <person name="Tian J.H."/>
            <person name="Sheng Y."/>
            <person name="Liu T."/>
            <person name="Pan Y.S."/>
            <person name="Xia L.Y."/>
            <person name="Li J."/>
            <person name="Zhao F."/>
            <person name="Cao W.C."/>
        </authorList>
    </citation>
    <scope>NUCLEOTIDE SEQUENCE [LARGE SCALE GENOMIC DNA]</scope>
    <source>
        <strain evidence="1">Iper-2018</strain>
    </source>
</reference>
<comment type="caution">
    <text evidence="1">The sequence shown here is derived from an EMBL/GenBank/DDBJ whole genome shotgun (WGS) entry which is preliminary data.</text>
</comment>
<name>A0AC60P9B2_IXOPE</name>
<protein>
    <submittedName>
        <fullName evidence="1">Uncharacterized protein</fullName>
    </submittedName>
</protein>